<dbReference type="PANTHER" id="PTHR34385">
    <property type="entry name" value="D-ALANYL-D-ALANINE CARBOXYPEPTIDASE"/>
    <property type="match status" value="1"/>
</dbReference>
<dbReference type="RefSeq" id="WP_075134189.1">
    <property type="nucleotide sequence ID" value="NZ_MSIF01000008.1"/>
</dbReference>
<dbReference type="Gene3D" id="3.30.1380.10">
    <property type="match status" value="1"/>
</dbReference>
<sequence length="146" mass="15672">MITSDGAVPAGTTVFADHVPGVANLAPALLDALRRAATDAANDGIVFHVTSGWRTPEYQDRLLREAVARHGSEEAAARWVAPAKTSAHVSGDAVDLGPAEATAWLSAHGAGYGLYQIYRNEPWHYELRSEAVGMYADPSHDPRLWP</sequence>
<dbReference type="PANTHER" id="PTHR34385:SF1">
    <property type="entry name" value="PEPTIDOGLYCAN L-ALANYL-D-GLUTAMATE ENDOPEPTIDASE CWLK"/>
    <property type="match status" value="1"/>
</dbReference>
<dbReference type="InterPro" id="IPR052179">
    <property type="entry name" value="DD-CPase-like"/>
</dbReference>
<dbReference type="InterPro" id="IPR009045">
    <property type="entry name" value="Zn_M74/Hedgehog-like"/>
</dbReference>
<accession>A0A7Z0WM30</accession>
<comment type="caution">
    <text evidence="2">The sequence shown here is derived from an EMBL/GenBank/DDBJ whole genome shotgun (WGS) entry which is preliminary data.</text>
</comment>
<proteinExistence type="predicted"/>
<dbReference type="AlphaFoldDB" id="A0A7Z0WM30"/>
<dbReference type="SUPFAM" id="SSF55166">
    <property type="entry name" value="Hedgehog/DD-peptidase"/>
    <property type="match status" value="1"/>
</dbReference>
<dbReference type="EMBL" id="MSIF01000008">
    <property type="protein sequence ID" value="OLF09798.1"/>
    <property type="molecule type" value="Genomic_DNA"/>
</dbReference>
<protein>
    <submittedName>
        <fullName evidence="2">Peptidase M15</fullName>
    </submittedName>
</protein>
<dbReference type="Pfam" id="PF02557">
    <property type="entry name" value="VanY"/>
    <property type="match status" value="1"/>
</dbReference>
<feature type="domain" description="D-alanyl-D-alanine carboxypeptidase-like core" evidence="1">
    <location>
        <begin position="25"/>
        <end position="125"/>
    </location>
</feature>
<dbReference type="OrthoDB" id="3293184at2"/>
<evidence type="ECO:0000313" key="2">
    <source>
        <dbReference type="EMBL" id="OLF09798.1"/>
    </source>
</evidence>
<reference evidence="2 3" key="1">
    <citation type="submission" date="2016-12" db="EMBL/GenBank/DDBJ databases">
        <title>The draft genome sequence of Actinophytocola xinjiangensis.</title>
        <authorList>
            <person name="Wang W."/>
            <person name="Yuan L."/>
        </authorList>
    </citation>
    <scope>NUCLEOTIDE SEQUENCE [LARGE SCALE GENOMIC DNA]</scope>
    <source>
        <strain evidence="2 3">CGMCC 4.4663</strain>
    </source>
</reference>
<dbReference type="GO" id="GO:0008233">
    <property type="term" value="F:peptidase activity"/>
    <property type="evidence" value="ECO:0007669"/>
    <property type="project" value="InterPro"/>
</dbReference>
<name>A0A7Z0WM30_9PSEU</name>
<dbReference type="Proteomes" id="UP000185696">
    <property type="component" value="Unassembled WGS sequence"/>
</dbReference>
<gene>
    <name evidence="2" type="ORF">BLA60_18670</name>
</gene>
<keyword evidence="3" id="KW-1185">Reference proteome</keyword>
<evidence type="ECO:0000259" key="1">
    <source>
        <dbReference type="Pfam" id="PF02557"/>
    </source>
</evidence>
<organism evidence="2 3">
    <name type="scientific">Actinophytocola xinjiangensis</name>
    <dbReference type="NCBI Taxonomy" id="485602"/>
    <lineage>
        <taxon>Bacteria</taxon>
        <taxon>Bacillati</taxon>
        <taxon>Actinomycetota</taxon>
        <taxon>Actinomycetes</taxon>
        <taxon>Pseudonocardiales</taxon>
        <taxon>Pseudonocardiaceae</taxon>
    </lineage>
</organism>
<dbReference type="CDD" id="cd14846">
    <property type="entry name" value="Peptidase_M15_like"/>
    <property type="match status" value="1"/>
</dbReference>
<dbReference type="GO" id="GO:0006508">
    <property type="term" value="P:proteolysis"/>
    <property type="evidence" value="ECO:0007669"/>
    <property type="project" value="InterPro"/>
</dbReference>
<dbReference type="InterPro" id="IPR003709">
    <property type="entry name" value="VanY-like_core_dom"/>
</dbReference>
<evidence type="ECO:0000313" key="3">
    <source>
        <dbReference type="Proteomes" id="UP000185696"/>
    </source>
</evidence>